<accession>A0AAV5BQ76</accession>
<keyword evidence="3" id="KW-0235">DNA replication</keyword>
<dbReference type="AlphaFoldDB" id="A0AAV5BQ76"/>
<feature type="region of interest" description="Disordered" evidence="6">
    <location>
        <begin position="242"/>
        <end position="277"/>
    </location>
</feature>
<reference evidence="8" key="1">
    <citation type="journal article" date="2018" name="DNA Res.">
        <title>Multiple hybrid de novo genome assembly of finger millet, an orphan allotetraploid crop.</title>
        <authorList>
            <person name="Hatakeyama M."/>
            <person name="Aluri S."/>
            <person name="Balachadran M.T."/>
            <person name="Sivarajan S.R."/>
            <person name="Patrignani A."/>
            <person name="Gruter S."/>
            <person name="Poveda L."/>
            <person name="Shimizu-Inatsugi R."/>
            <person name="Baeten J."/>
            <person name="Francoijs K.J."/>
            <person name="Nataraja K.N."/>
            <person name="Reddy Y.A.N."/>
            <person name="Phadnis S."/>
            <person name="Ravikumar R.L."/>
            <person name="Schlapbach R."/>
            <person name="Sreeman S.M."/>
            <person name="Shimizu K.K."/>
        </authorList>
    </citation>
    <scope>NUCLEOTIDE SEQUENCE</scope>
</reference>
<gene>
    <name evidence="8" type="primary">ga04148</name>
    <name evidence="8" type="ORF">PR202_ga04148</name>
</gene>
<keyword evidence="4" id="KW-0539">Nucleus</keyword>
<dbReference type="InterPro" id="IPR006456">
    <property type="entry name" value="ZF_HD_homeobox_Cys/His_dimer"/>
</dbReference>
<evidence type="ECO:0000259" key="7">
    <source>
        <dbReference type="PROSITE" id="PS51523"/>
    </source>
</evidence>
<dbReference type="Pfam" id="PF02724">
    <property type="entry name" value="CDC45"/>
    <property type="match status" value="1"/>
</dbReference>
<feature type="region of interest" description="Disordered" evidence="6">
    <location>
        <begin position="86"/>
        <end position="175"/>
    </location>
</feature>
<organism evidence="8 9">
    <name type="scientific">Eleusine coracana subsp. coracana</name>
    <dbReference type="NCBI Taxonomy" id="191504"/>
    <lineage>
        <taxon>Eukaryota</taxon>
        <taxon>Viridiplantae</taxon>
        <taxon>Streptophyta</taxon>
        <taxon>Embryophyta</taxon>
        <taxon>Tracheophyta</taxon>
        <taxon>Spermatophyta</taxon>
        <taxon>Magnoliopsida</taxon>
        <taxon>Liliopsida</taxon>
        <taxon>Poales</taxon>
        <taxon>Poaceae</taxon>
        <taxon>PACMAD clade</taxon>
        <taxon>Chloridoideae</taxon>
        <taxon>Cynodonteae</taxon>
        <taxon>Eleusininae</taxon>
        <taxon>Eleusine</taxon>
    </lineage>
</organism>
<dbReference type="InterPro" id="IPR003874">
    <property type="entry name" value="CDC45"/>
</dbReference>
<dbReference type="GO" id="GO:0006270">
    <property type="term" value="P:DNA replication initiation"/>
    <property type="evidence" value="ECO:0007669"/>
    <property type="project" value="InterPro"/>
</dbReference>
<evidence type="ECO:0000256" key="2">
    <source>
        <dbReference type="ARBA" id="ARBA00010727"/>
    </source>
</evidence>
<dbReference type="PANTHER" id="PTHR10507">
    <property type="entry name" value="CDC45-RELATED PROTEIN"/>
    <property type="match status" value="1"/>
</dbReference>
<comment type="subcellular location">
    <subcellularLocation>
        <location evidence="1">Nucleus</location>
    </subcellularLocation>
</comment>
<comment type="similarity">
    <text evidence="2">Belongs to the CDC45 family.</text>
</comment>
<feature type="compositionally biased region" description="Pro residues" evidence="6">
    <location>
        <begin position="135"/>
        <end position="154"/>
    </location>
</feature>
<dbReference type="GO" id="GO:0003688">
    <property type="term" value="F:DNA replication origin binding"/>
    <property type="evidence" value="ECO:0007669"/>
    <property type="project" value="TreeGrafter"/>
</dbReference>
<feature type="domain" description="ZF-HD dimerization-type" evidence="7">
    <location>
        <begin position="15"/>
        <end position="64"/>
    </location>
</feature>
<dbReference type="PANTHER" id="PTHR10507:SF0">
    <property type="entry name" value="CELL DIVISION CONTROL PROTEIN 45 HOMOLOG"/>
    <property type="match status" value="1"/>
</dbReference>
<sequence length="683" mass="75486">MANGTARKETKVVHYRECQRNHAAAIGGYAVDGCREFMALGAEGTAEALVCAACNCHRSFHRREVEADCDCDCSSTTTSAAGRLLLLPPPRRRDGRRRGVLLAAADPSLRRRRRLPLRAPGPRPRPLRRLHPLLRLPPSPPPPPPPPSSPPSPPTSRSASSSSTGARTATSAPSYPPAATAFVVDSHRPIHLHNLCAANDRVVVLFTADDEHTADLSYDFDVSSLADAFDLSAAAGDTDDHLRVDADASDSDSDASDSDSDGEGGRRKRRRLSDDAEAEGDPARLFGKLRREYYRLGTFHGKPSGCLMYDLAHALRKNTSELLWLACVSLTDQFVHERITNERYQAAVMELEQHINGSGNLDLSGVGSVVTLKDGTKIRAPETSRIAYEDEPRLMLLREWSLFDSMLCSSYVATKLKTWSDNGLKKLKLLLARMGFPLADCQKNFQYMSMEVKRKMRDEFDRFLPEYGLTEFYYRSFLRVHGYRSKVSAADVVYGVTALLESLNAESEDSKGSSAAEQFWIAYSALSLTNVDQLRKGMKSAIEIQRAILRQGSSAITKTGFIRSAKKFRWVKLDDPVDTGKLCQPQALTKFCFFLMDALKERGARMKPLICACLAKEPEKVLVVGVCGKPRLGAVQGNAFGNAFRSAAEEIGADYFHDMFESSWIVLDVVAVSSFMIRLTEKL</sequence>
<dbReference type="GO" id="GO:1902977">
    <property type="term" value="P:mitotic DNA replication preinitiation complex assembly"/>
    <property type="evidence" value="ECO:0007669"/>
    <property type="project" value="TreeGrafter"/>
</dbReference>
<dbReference type="GO" id="GO:0003682">
    <property type="term" value="F:chromatin binding"/>
    <property type="evidence" value="ECO:0007669"/>
    <property type="project" value="TreeGrafter"/>
</dbReference>
<evidence type="ECO:0000256" key="1">
    <source>
        <dbReference type="ARBA" id="ARBA00004123"/>
    </source>
</evidence>
<dbReference type="GO" id="GO:0003697">
    <property type="term" value="F:single-stranded DNA binding"/>
    <property type="evidence" value="ECO:0007669"/>
    <property type="project" value="TreeGrafter"/>
</dbReference>
<name>A0AAV5BQ76_ELECO</name>
<dbReference type="GO" id="GO:0000727">
    <property type="term" value="P:double-strand break repair via break-induced replication"/>
    <property type="evidence" value="ECO:0007669"/>
    <property type="project" value="TreeGrafter"/>
</dbReference>
<dbReference type="PROSITE" id="PS51523">
    <property type="entry name" value="ZF_HD_DIMER"/>
    <property type="match status" value="1"/>
</dbReference>
<evidence type="ECO:0000313" key="9">
    <source>
        <dbReference type="Proteomes" id="UP001054889"/>
    </source>
</evidence>
<feature type="compositionally biased region" description="Acidic residues" evidence="6">
    <location>
        <begin position="247"/>
        <end position="262"/>
    </location>
</feature>
<dbReference type="GO" id="GO:0031261">
    <property type="term" value="C:DNA replication preinitiation complex"/>
    <property type="evidence" value="ECO:0007669"/>
    <property type="project" value="TreeGrafter"/>
</dbReference>
<dbReference type="NCBIfam" id="TIGR01566">
    <property type="entry name" value="ZF_HD_prot_N"/>
    <property type="match status" value="1"/>
</dbReference>
<evidence type="ECO:0000256" key="5">
    <source>
        <dbReference type="ARBA" id="ARBA00023306"/>
    </source>
</evidence>
<evidence type="ECO:0000256" key="6">
    <source>
        <dbReference type="SAM" id="MobiDB-lite"/>
    </source>
</evidence>
<protein>
    <recommendedName>
        <fullName evidence="7">ZF-HD dimerization-type domain-containing protein</fullName>
    </recommendedName>
</protein>
<keyword evidence="5" id="KW-0131">Cell cycle</keyword>
<keyword evidence="9" id="KW-1185">Reference proteome</keyword>
<proteinExistence type="inferred from homology"/>
<comment type="caution">
    <text evidence="8">The sequence shown here is derived from an EMBL/GenBank/DDBJ whole genome shotgun (WGS) entry which is preliminary data.</text>
</comment>
<evidence type="ECO:0000256" key="4">
    <source>
        <dbReference type="ARBA" id="ARBA00023242"/>
    </source>
</evidence>
<dbReference type="EMBL" id="BQKI01000002">
    <property type="protein sequence ID" value="GJM88121.1"/>
    <property type="molecule type" value="Genomic_DNA"/>
</dbReference>
<dbReference type="Pfam" id="PF04770">
    <property type="entry name" value="ZF-HD_dimer"/>
    <property type="match status" value="1"/>
</dbReference>
<reference evidence="8" key="2">
    <citation type="submission" date="2021-12" db="EMBL/GenBank/DDBJ databases">
        <title>Resequencing data analysis of finger millet.</title>
        <authorList>
            <person name="Hatakeyama M."/>
            <person name="Aluri S."/>
            <person name="Balachadran M.T."/>
            <person name="Sivarajan S.R."/>
            <person name="Poveda L."/>
            <person name="Shimizu-Inatsugi R."/>
            <person name="Schlapbach R."/>
            <person name="Sreeman S.M."/>
            <person name="Shimizu K.K."/>
        </authorList>
    </citation>
    <scope>NUCLEOTIDE SEQUENCE</scope>
</reference>
<evidence type="ECO:0000313" key="8">
    <source>
        <dbReference type="EMBL" id="GJM88121.1"/>
    </source>
</evidence>
<feature type="compositionally biased region" description="Low complexity" evidence="6">
    <location>
        <begin position="155"/>
        <end position="175"/>
    </location>
</feature>
<evidence type="ECO:0000256" key="3">
    <source>
        <dbReference type="ARBA" id="ARBA00022705"/>
    </source>
</evidence>
<dbReference type="Proteomes" id="UP001054889">
    <property type="component" value="Unassembled WGS sequence"/>
</dbReference>